<keyword evidence="1" id="KW-0732">Signal</keyword>
<name>A0A1L7WKE2_9HELO</name>
<proteinExistence type="predicted"/>
<reference evidence="2 3" key="1">
    <citation type="submission" date="2016-03" db="EMBL/GenBank/DDBJ databases">
        <authorList>
            <person name="Ploux O."/>
        </authorList>
    </citation>
    <scope>NUCLEOTIDE SEQUENCE [LARGE SCALE GENOMIC DNA]</scope>
    <source>
        <strain evidence="2 3">UAMH 11012</strain>
    </source>
</reference>
<organism evidence="2 3">
    <name type="scientific">Phialocephala subalpina</name>
    <dbReference type="NCBI Taxonomy" id="576137"/>
    <lineage>
        <taxon>Eukaryota</taxon>
        <taxon>Fungi</taxon>
        <taxon>Dikarya</taxon>
        <taxon>Ascomycota</taxon>
        <taxon>Pezizomycotina</taxon>
        <taxon>Leotiomycetes</taxon>
        <taxon>Helotiales</taxon>
        <taxon>Mollisiaceae</taxon>
        <taxon>Phialocephala</taxon>
        <taxon>Phialocephala fortinii species complex</taxon>
    </lineage>
</organism>
<accession>A0A1L7WKE2</accession>
<sequence>MPVIEILALVAACVSAFRDGQDLWATYKKKRRDLRSGRSANLETALVEAPKQVTNHYYTCSSQGGHDFVRGDEIANMSLSQSLDKFGRTVLETMKSAVTQNNSLNLQSMAAMTHMFKKESMSTMDELYQRVRQAAPVPRAFKPPDGLPLIPPLVTSNSAATLLAAFNTLALAHKPSEYSVEGDIIGESIVLKPIIDLDIAVQNSKLRSASLVQRHLEVLGLLPWQTDGFS</sequence>
<protein>
    <submittedName>
        <fullName evidence="2">Uncharacterized protein</fullName>
    </submittedName>
</protein>
<gene>
    <name evidence="2" type="ORF">PAC_03119</name>
</gene>
<feature type="signal peptide" evidence="1">
    <location>
        <begin position="1"/>
        <end position="16"/>
    </location>
</feature>
<evidence type="ECO:0000256" key="1">
    <source>
        <dbReference type="SAM" id="SignalP"/>
    </source>
</evidence>
<dbReference type="Proteomes" id="UP000184330">
    <property type="component" value="Unassembled WGS sequence"/>
</dbReference>
<keyword evidence="3" id="KW-1185">Reference proteome</keyword>
<dbReference type="AlphaFoldDB" id="A0A1L7WKE2"/>
<dbReference type="OrthoDB" id="10430658at2759"/>
<feature type="chain" id="PRO_5009875165" evidence="1">
    <location>
        <begin position="17"/>
        <end position="230"/>
    </location>
</feature>
<evidence type="ECO:0000313" key="3">
    <source>
        <dbReference type="Proteomes" id="UP000184330"/>
    </source>
</evidence>
<dbReference type="EMBL" id="FJOG01000003">
    <property type="protein sequence ID" value="CZR53241.1"/>
    <property type="molecule type" value="Genomic_DNA"/>
</dbReference>
<evidence type="ECO:0000313" key="2">
    <source>
        <dbReference type="EMBL" id="CZR53241.1"/>
    </source>
</evidence>